<keyword evidence="5" id="KW-0539">Nucleus</keyword>
<reference evidence="9 10" key="1">
    <citation type="journal article" date="2012" name="New Phytol.">
        <title>Insight into trade-off between wood decay and parasitism from the genome of a fungal forest pathogen.</title>
        <authorList>
            <person name="Olson A."/>
            <person name="Aerts A."/>
            <person name="Asiegbu F."/>
            <person name="Belbahri L."/>
            <person name="Bouzid O."/>
            <person name="Broberg A."/>
            <person name="Canback B."/>
            <person name="Coutinho P.M."/>
            <person name="Cullen D."/>
            <person name="Dalman K."/>
            <person name="Deflorio G."/>
            <person name="van Diepen L.T."/>
            <person name="Dunand C."/>
            <person name="Duplessis S."/>
            <person name="Durling M."/>
            <person name="Gonthier P."/>
            <person name="Grimwood J."/>
            <person name="Fossdal C.G."/>
            <person name="Hansson D."/>
            <person name="Henrissat B."/>
            <person name="Hietala A."/>
            <person name="Himmelstrand K."/>
            <person name="Hoffmeister D."/>
            <person name="Hogberg N."/>
            <person name="James T.Y."/>
            <person name="Karlsson M."/>
            <person name="Kohler A."/>
            <person name="Kues U."/>
            <person name="Lee Y.H."/>
            <person name="Lin Y.C."/>
            <person name="Lind M."/>
            <person name="Lindquist E."/>
            <person name="Lombard V."/>
            <person name="Lucas S."/>
            <person name="Lunden K."/>
            <person name="Morin E."/>
            <person name="Murat C."/>
            <person name="Park J."/>
            <person name="Raffaello T."/>
            <person name="Rouze P."/>
            <person name="Salamov A."/>
            <person name="Schmutz J."/>
            <person name="Solheim H."/>
            <person name="Stahlberg J."/>
            <person name="Velez H."/>
            <person name="de Vries R.P."/>
            <person name="Wiebenga A."/>
            <person name="Woodward S."/>
            <person name="Yakovlev I."/>
            <person name="Garbelotto M."/>
            <person name="Martin F."/>
            <person name="Grigoriev I.V."/>
            <person name="Stenlid J."/>
        </authorList>
    </citation>
    <scope>NUCLEOTIDE SEQUENCE [LARGE SCALE GENOMIC DNA]</scope>
    <source>
        <strain evidence="9 10">TC 32-1</strain>
    </source>
</reference>
<dbReference type="InParanoid" id="W4KPH9"/>
<evidence type="ECO:0000256" key="4">
    <source>
        <dbReference type="ARBA" id="ARBA00023163"/>
    </source>
</evidence>
<organism evidence="9 10">
    <name type="scientific">Heterobasidion irregulare (strain TC 32-1)</name>
    <dbReference type="NCBI Taxonomy" id="747525"/>
    <lineage>
        <taxon>Eukaryota</taxon>
        <taxon>Fungi</taxon>
        <taxon>Dikarya</taxon>
        <taxon>Basidiomycota</taxon>
        <taxon>Agaricomycotina</taxon>
        <taxon>Agaricomycetes</taxon>
        <taxon>Russulales</taxon>
        <taxon>Bondarzewiaceae</taxon>
        <taxon>Heterobasidion</taxon>
        <taxon>Heterobasidion annosum species complex</taxon>
    </lineage>
</organism>
<dbReference type="Pfam" id="PF04182">
    <property type="entry name" value="B-block_TFIIIC"/>
    <property type="match status" value="1"/>
</dbReference>
<feature type="compositionally biased region" description="Basic and acidic residues" evidence="6">
    <location>
        <begin position="1376"/>
        <end position="1399"/>
    </location>
</feature>
<dbReference type="RefSeq" id="XP_009540419.1">
    <property type="nucleotide sequence ID" value="XM_009542124.1"/>
</dbReference>
<evidence type="ECO:0000256" key="3">
    <source>
        <dbReference type="ARBA" id="ARBA00023125"/>
    </source>
</evidence>
<dbReference type="GO" id="GO:0042791">
    <property type="term" value="P:5S class rRNA transcription by RNA polymerase III"/>
    <property type="evidence" value="ECO:0007669"/>
    <property type="project" value="TreeGrafter"/>
</dbReference>
<dbReference type="GO" id="GO:0000127">
    <property type="term" value="C:transcription factor TFIIIC complex"/>
    <property type="evidence" value="ECO:0007669"/>
    <property type="project" value="InterPro"/>
</dbReference>
<dbReference type="InterPro" id="IPR044210">
    <property type="entry name" value="Tfc3-like"/>
</dbReference>
<evidence type="ECO:0000256" key="5">
    <source>
        <dbReference type="ARBA" id="ARBA00023242"/>
    </source>
</evidence>
<gene>
    <name evidence="9" type="ORF">HETIRDRAFT_59772</name>
</gene>
<evidence type="ECO:0000256" key="6">
    <source>
        <dbReference type="SAM" id="MobiDB-lite"/>
    </source>
</evidence>
<dbReference type="OrthoDB" id="68020at2759"/>
<accession>W4KPH9</accession>
<dbReference type="HOGENOM" id="CLU_000498_0_0_1"/>
<dbReference type="Pfam" id="PF20222">
    <property type="entry name" value="DUF6581"/>
    <property type="match status" value="1"/>
</dbReference>
<keyword evidence="3" id="KW-0238">DNA-binding</keyword>
<comment type="subcellular location">
    <subcellularLocation>
        <location evidence="1">Nucleus</location>
    </subcellularLocation>
</comment>
<dbReference type="GO" id="GO:0003677">
    <property type="term" value="F:DNA binding"/>
    <property type="evidence" value="ECO:0007669"/>
    <property type="project" value="UniProtKB-KW"/>
</dbReference>
<dbReference type="EMBL" id="KI925454">
    <property type="protein sequence ID" value="ETW87614.1"/>
    <property type="molecule type" value="Genomic_DNA"/>
</dbReference>
<dbReference type="GO" id="GO:0006384">
    <property type="term" value="P:transcription initiation at RNA polymerase III promoter"/>
    <property type="evidence" value="ECO:0007669"/>
    <property type="project" value="InterPro"/>
</dbReference>
<sequence length="1818" mass="202707">MDGLVHHCLRELAFDGDLGCDVSRLRDFVSDFFSQHIASLTQNVDEAYLVFVWSLIVQQPTVRIGVVPPGVPTEVFVAPQNNKTKARDGDTEPAQVTQLDIIPEAKSKSLAELKIQYGDTLRIAVDGESSFVAITGLHHRPSKLSPMVYTALQLITRGRERGLSVVELGKKTQYDQKTCFYLVKQLIDLDLIVKLRRGGVGSNFCIHKHFFERSSSWREIRDEEAHATAGHESLQLVEEGDDVQGGESSSLRVQFDPMDARHLSSLPLVRARIIKLLMASDNRIHPAQNLLVTIGFSNPTKTDRRFFQNRLRELVEEGSIEKVLVASSNKRLPKAKIACIRLVQEDEAGSAQQGEAINVPQDSEKEGLKLNITLHKQIINVLESTGASGLTLSEISCALCNFDKRTIELLLSRLEANLPPYHLSDLGLAQLMESHARERRFRYYTIPHCQAVVIRDKLDASRIKYCSIDWSGAGEFAPITAEMFYQSEEALKDFMDGFQSKSSTAQQNKLTVGGGIKKGRSEKGSGARGPSKTQKGKKRKRDDGPVERSSSVQPPPKKRGRPPKRRPVQADEILTQELIDRDAGLQLPNTIDEENSGPTAPPLPKVRDRPPKTRQLTNDIPLRRSPRKTKVVARRGPTDHPPNLPAEPRTPVQVISRTQQVNDASSQEISSALEASPVLMHAESTTPVGREVTVLTSAAATCSGSSNLMSIDIPIDPALLSEIPHELQAPTTSTGNVSQLRRENELLKVLEELQGIGNATSKDFLDAHMSLVESMASAGDATSSLPGIRVDKRTLDATLDTMESHGDIKSLKTSVVLPTGSSRLVRIVHLPSVSQEQINAFLAALGRNLSITQQPVIQTTEPTFMTAKPLVVQRPALPLQLLQRDKPSLDLERWNRNGERAMQLFEYDDATIREVLLTEKSTLSQKYGYILAKGLRMRAMHLFTLKAFETEPDSPWIVSTDLRIVHLSFYTSDLPLDMYCSLVSTLVHEEALTRLLETSEGRKALVRHLPPALHTSLQIGRSRPRSRFLDMLHALMCLKLVSPLKVSDAEVPTIRCAPNGEHPQAFDVLANEWIPGSLASAPLYWRFNTTAPVHLWTLSGTSPPFWRDMPVQSSAAAARFWDELQRACTDYAFAKNASCPPMSSSTGPASVDPALKGWIRRKMSWDASYDLTWHQRAYLQNSLGIHLENPLQDQENTVDSLEKLCWVVSAPIVVVREFLDKARTKRRHELERARRRIEKQKEQDAENVSGARAPRRTAAEAKSLIAKKAAIAKEQRAKDWDELLRRVHPDVLKGTAASRVGRVRTKYMNVFTVGKTNWDGEISRAIKEAQIAAETVLMSAPILAFAVGARAAVPPVVTNAPEKSVEELITKQGPPRQKEESKRKRRSTKADEPREEQPGVKRPGRRHRFQWDRDFDELARDAFVIINARCRGMRQDLSAFDQVFPAVPRNSVRQRVGHMRESPSMLTYLKRLEDKWYTLWLQHRGTELLPDADPKSTSNFDLAKHIEFLRRHIDKNAMRVGYVERDASFALPADIMGQSCEWAIEEKFTVTPIWDVVWNLNVEEGREKAMLQHPFTTDVEEMPPTSHLATDTTHVAESALKPGRIFKISEMNQNAIGGSIPHDTFQDASSLEASYGEQEIVWREWDLLSSDGDLAALVQATSEDKVEFKIDTSQPRAARVAIDWNSKKAGKHPRFTYDDQIEPAIFVQFHIASEADGQSPVPVSQIDPALIPRAASSKEGQHGQTMSGDIACCSLTSRTGVTDCQACLQTERELIFARLNARDRDISARILAVVQAAEGAGVSKRSILVSDQVLNVHG</sequence>
<evidence type="ECO:0000256" key="1">
    <source>
        <dbReference type="ARBA" id="ARBA00004123"/>
    </source>
</evidence>
<dbReference type="Proteomes" id="UP000030671">
    <property type="component" value="Unassembled WGS sequence"/>
</dbReference>
<feature type="region of interest" description="Disordered" evidence="6">
    <location>
        <begin position="1362"/>
        <end position="1407"/>
    </location>
</feature>
<proteinExistence type="predicted"/>
<dbReference type="CDD" id="cd16169">
    <property type="entry name" value="Tau138_eWH"/>
    <property type="match status" value="1"/>
</dbReference>
<protein>
    <submittedName>
        <fullName evidence="9">Uncharacterized protein</fullName>
    </submittedName>
</protein>
<dbReference type="PANTHER" id="PTHR15180:SF1">
    <property type="entry name" value="GENERAL TRANSCRIPTION FACTOR 3C POLYPEPTIDE 1"/>
    <property type="match status" value="1"/>
</dbReference>
<evidence type="ECO:0000259" key="7">
    <source>
        <dbReference type="Pfam" id="PF04182"/>
    </source>
</evidence>
<evidence type="ECO:0000256" key="2">
    <source>
        <dbReference type="ARBA" id="ARBA00022553"/>
    </source>
</evidence>
<dbReference type="InterPro" id="IPR046488">
    <property type="entry name" value="Sfc3/Tfc3_C"/>
</dbReference>
<feature type="domain" description="B-block binding subunit of TFIIIC" evidence="7">
    <location>
        <begin position="146"/>
        <end position="211"/>
    </location>
</feature>
<evidence type="ECO:0000313" key="9">
    <source>
        <dbReference type="EMBL" id="ETW87614.1"/>
    </source>
</evidence>
<dbReference type="GO" id="GO:0005634">
    <property type="term" value="C:nucleus"/>
    <property type="evidence" value="ECO:0007669"/>
    <property type="project" value="UniProtKB-SubCell"/>
</dbReference>
<dbReference type="InterPro" id="IPR007309">
    <property type="entry name" value="TFIIIC_Bblock-bd"/>
</dbReference>
<feature type="region of interest" description="Disordered" evidence="6">
    <location>
        <begin position="502"/>
        <end position="649"/>
    </location>
</feature>
<dbReference type="InterPro" id="IPR035625">
    <property type="entry name" value="Tfc3-like_eWH"/>
</dbReference>
<feature type="compositionally biased region" description="Basic residues" evidence="6">
    <location>
        <begin position="624"/>
        <end position="633"/>
    </location>
</feature>
<keyword evidence="2" id="KW-0597">Phosphoprotein</keyword>
<dbReference type="GeneID" id="20678485"/>
<dbReference type="KEGG" id="hir:HETIRDRAFT_59772"/>
<keyword evidence="10" id="KW-1185">Reference proteome</keyword>
<evidence type="ECO:0000313" key="10">
    <source>
        <dbReference type="Proteomes" id="UP000030671"/>
    </source>
</evidence>
<dbReference type="STRING" id="747525.W4KPH9"/>
<feature type="compositionally biased region" description="Basic residues" evidence="6">
    <location>
        <begin position="556"/>
        <end position="567"/>
    </location>
</feature>
<dbReference type="eggNOG" id="ENOG502S1RV">
    <property type="taxonomic scope" value="Eukaryota"/>
</dbReference>
<feature type="region of interest" description="Disordered" evidence="6">
    <location>
        <begin position="1234"/>
        <end position="1257"/>
    </location>
</feature>
<evidence type="ECO:0000259" key="8">
    <source>
        <dbReference type="Pfam" id="PF20222"/>
    </source>
</evidence>
<feature type="domain" description="Transcription factor tau subunit sfc3/Tfc3 C-terminal" evidence="8">
    <location>
        <begin position="1405"/>
        <end position="1601"/>
    </location>
</feature>
<name>W4KPH9_HETIT</name>
<dbReference type="PANTHER" id="PTHR15180">
    <property type="entry name" value="GENERAL TRANSCRIPTION FACTOR 3C POLYPEPTIDE 1"/>
    <property type="match status" value="1"/>
</dbReference>
<keyword evidence="4" id="KW-0804">Transcription</keyword>